<gene>
    <name evidence="1" type="ORF">F5876DRAFT_65984</name>
</gene>
<proteinExistence type="predicted"/>
<organism evidence="1 2">
    <name type="scientific">Lentinula aff. lateritia</name>
    <dbReference type="NCBI Taxonomy" id="2804960"/>
    <lineage>
        <taxon>Eukaryota</taxon>
        <taxon>Fungi</taxon>
        <taxon>Dikarya</taxon>
        <taxon>Basidiomycota</taxon>
        <taxon>Agaricomycotina</taxon>
        <taxon>Agaricomycetes</taxon>
        <taxon>Agaricomycetidae</taxon>
        <taxon>Agaricales</taxon>
        <taxon>Marasmiineae</taxon>
        <taxon>Omphalotaceae</taxon>
        <taxon>Lentinula</taxon>
    </lineage>
</organism>
<dbReference type="Proteomes" id="UP001163835">
    <property type="component" value="Unassembled WGS sequence"/>
</dbReference>
<sequence>MPGAASTYMCAAALAFAVHKPKSITIPDVTKAKVTLVQGVYSSSWFFLIDRASGHRASSKRSPKDLSKKVFLGYRAIDSTTAARYNREHRLVYKRTVSTQLGDGAYLTRRLGDWTESNVCAVYADAKRLASVKKKRESPVREEVIKTQLKMKERDIHKVILTSGIWGSNDRHSDVQMLIPPYFLADKDKDSSGKLGIYVICVPWAPEKRLPAVITIFSQLQTHASTFEMPPLLRNSSGSCPGLFQNWFPLWIQIYEYG</sequence>
<accession>A0ACC1TZK1</accession>
<evidence type="ECO:0000313" key="1">
    <source>
        <dbReference type="EMBL" id="KAJ3810001.1"/>
    </source>
</evidence>
<protein>
    <submittedName>
        <fullName evidence="1">Uncharacterized protein</fullName>
    </submittedName>
</protein>
<keyword evidence="2" id="KW-1185">Reference proteome</keyword>
<dbReference type="EMBL" id="MU795124">
    <property type="protein sequence ID" value="KAJ3810001.1"/>
    <property type="molecule type" value="Genomic_DNA"/>
</dbReference>
<comment type="caution">
    <text evidence="1">The sequence shown here is derived from an EMBL/GenBank/DDBJ whole genome shotgun (WGS) entry which is preliminary data.</text>
</comment>
<name>A0ACC1TZK1_9AGAR</name>
<evidence type="ECO:0000313" key="2">
    <source>
        <dbReference type="Proteomes" id="UP001163835"/>
    </source>
</evidence>
<reference evidence="1" key="1">
    <citation type="submission" date="2022-09" db="EMBL/GenBank/DDBJ databases">
        <title>A Global Phylogenomic Analysis of the Shiitake Genus Lentinula.</title>
        <authorList>
            <consortium name="DOE Joint Genome Institute"/>
            <person name="Sierra-Patev S."/>
            <person name="Min B."/>
            <person name="Naranjo-Ortiz M."/>
            <person name="Looney B."/>
            <person name="Konkel Z."/>
            <person name="Slot J.C."/>
            <person name="Sakamoto Y."/>
            <person name="Steenwyk J.L."/>
            <person name="Rokas A."/>
            <person name="Carro J."/>
            <person name="Camarero S."/>
            <person name="Ferreira P."/>
            <person name="Molpeceres G."/>
            <person name="Ruiz-Duenas F.J."/>
            <person name="Serrano A."/>
            <person name="Henrissat B."/>
            <person name="Drula E."/>
            <person name="Hughes K.W."/>
            <person name="Mata J.L."/>
            <person name="Ishikawa N.K."/>
            <person name="Vargas-Isla R."/>
            <person name="Ushijima S."/>
            <person name="Smith C.A."/>
            <person name="Ahrendt S."/>
            <person name="Andreopoulos W."/>
            <person name="He G."/>
            <person name="Labutti K."/>
            <person name="Lipzen A."/>
            <person name="Ng V."/>
            <person name="Riley R."/>
            <person name="Sandor L."/>
            <person name="Barry K."/>
            <person name="Martinez A.T."/>
            <person name="Xiao Y."/>
            <person name="Gibbons J.G."/>
            <person name="Terashima K."/>
            <person name="Grigoriev I.V."/>
            <person name="Hibbett D.S."/>
        </authorList>
    </citation>
    <scope>NUCLEOTIDE SEQUENCE</scope>
    <source>
        <strain evidence="1">TMI1499</strain>
    </source>
</reference>